<protein>
    <submittedName>
        <fullName evidence="1">Uncharacterized protein</fullName>
    </submittedName>
</protein>
<keyword evidence="2" id="KW-1185">Reference proteome</keyword>
<reference evidence="2" key="1">
    <citation type="submission" date="2017-03" db="EMBL/GenBank/DDBJ databases">
        <title>Genomes of endolithic fungi from Antarctica.</title>
        <authorList>
            <person name="Coleine C."/>
            <person name="Masonjones S."/>
            <person name="Stajich J.E."/>
        </authorList>
    </citation>
    <scope>NUCLEOTIDE SEQUENCE [LARGE SCALE GENOMIC DNA]</scope>
    <source>
        <strain evidence="2">CCFEE 5527</strain>
    </source>
</reference>
<evidence type="ECO:0000313" key="1">
    <source>
        <dbReference type="EMBL" id="OQN99326.1"/>
    </source>
</evidence>
<dbReference type="AlphaFoldDB" id="A0A1V8SJJ8"/>
<accession>A0A1V8SJJ8</accession>
<dbReference type="InParanoid" id="A0A1V8SJJ8"/>
<dbReference type="Proteomes" id="UP000192596">
    <property type="component" value="Unassembled WGS sequence"/>
</dbReference>
<organism evidence="1 2">
    <name type="scientific">Cryoendolithus antarcticus</name>
    <dbReference type="NCBI Taxonomy" id="1507870"/>
    <lineage>
        <taxon>Eukaryota</taxon>
        <taxon>Fungi</taxon>
        <taxon>Dikarya</taxon>
        <taxon>Ascomycota</taxon>
        <taxon>Pezizomycotina</taxon>
        <taxon>Dothideomycetes</taxon>
        <taxon>Dothideomycetidae</taxon>
        <taxon>Cladosporiales</taxon>
        <taxon>Cladosporiaceae</taxon>
        <taxon>Cryoendolithus</taxon>
    </lineage>
</organism>
<comment type="caution">
    <text evidence="1">The sequence shown here is derived from an EMBL/GenBank/DDBJ whole genome shotgun (WGS) entry which is preliminary data.</text>
</comment>
<dbReference type="OrthoDB" id="2129069at2759"/>
<gene>
    <name evidence="1" type="ORF">B0A48_14303</name>
</gene>
<proteinExistence type="predicted"/>
<sequence>MFCTSLRRRQPFAGAVQQLIDTPGLRLREYDLGTHDLAIPIDPIAKGTTRQLRVILLSPADTTKNTLPGSLIRIERSTALTGGVDLAIVFLLSYSPTAASSGTGNIAGIEGYMALQAALFAQPHPPMLPVATPAALPTLLLRHAVALAQPIRAHEPTVTPFELLRLCTAASAEQGRAMDQHTAFRIPDMCPNVATLAEALSNSHEITTVSESSSPAFTIPGHLGHGRDSVKPRELRSIVGEVEFANLVDFWAEEWVVE</sequence>
<dbReference type="EMBL" id="NAJO01000040">
    <property type="protein sequence ID" value="OQN99326.1"/>
    <property type="molecule type" value="Genomic_DNA"/>
</dbReference>
<name>A0A1V8SJJ8_9PEZI</name>
<evidence type="ECO:0000313" key="2">
    <source>
        <dbReference type="Proteomes" id="UP000192596"/>
    </source>
</evidence>